<evidence type="ECO:0000256" key="7">
    <source>
        <dbReference type="ARBA" id="ARBA00023136"/>
    </source>
</evidence>
<gene>
    <name evidence="9" type="ORF">M595_5839</name>
</gene>
<keyword evidence="6 8" id="KW-1133">Transmembrane helix</keyword>
<dbReference type="Proteomes" id="UP000017127">
    <property type="component" value="Unassembled WGS sequence"/>
</dbReference>
<evidence type="ECO:0000256" key="8">
    <source>
        <dbReference type="SAM" id="Phobius"/>
    </source>
</evidence>
<dbReference type="PANTHER" id="PTHR11040">
    <property type="entry name" value="ZINC/IRON TRANSPORTER"/>
    <property type="match status" value="1"/>
</dbReference>
<proteinExistence type="inferred from homology"/>
<keyword evidence="7 8" id="KW-0472">Membrane</keyword>
<dbReference type="AlphaFoldDB" id="U7QBV3"/>
<feature type="transmembrane region" description="Helical" evidence="8">
    <location>
        <begin position="181"/>
        <end position="205"/>
    </location>
</feature>
<evidence type="ECO:0000256" key="6">
    <source>
        <dbReference type="ARBA" id="ARBA00022989"/>
    </source>
</evidence>
<reference evidence="9 10" key="1">
    <citation type="journal article" date="2013" name="Front. Microbiol.">
        <title>Comparative genomic analyses of the cyanobacterium, Lyngbya aestuarii BL J, a powerful hydrogen producer.</title>
        <authorList>
            <person name="Kothari A."/>
            <person name="Vaughn M."/>
            <person name="Garcia-Pichel F."/>
        </authorList>
    </citation>
    <scope>NUCLEOTIDE SEQUENCE [LARGE SCALE GENOMIC DNA]</scope>
    <source>
        <strain evidence="9 10">BL J</strain>
    </source>
</reference>
<dbReference type="Pfam" id="PF02535">
    <property type="entry name" value="Zip"/>
    <property type="match status" value="1"/>
</dbReference>
<comment type="similarity">
    <text evidence="2">Belongs to the ZIP transporter (TC 2.A.5) family.</text>
</comment>
<feature type="transmembrane region" description="Helical" evidence="8">
    <location>
        <begin position="244"/>
        <end position="262"/>
    </location>
</feature>
<keyword evidence="4 8" id="KW-0812">Transmembrane</keyword>
<evidence type="ECO:0000313" key="9">
    <source>
        <dbReference type="EMBL" id="ERT04216.1"/>
    </source>
</evidence>
<dbReference type="GO" id="GO:0005385">
    <property type="term" value="F:zinc ion transmembrane transporter activity"/>
    <property type="evidence" value="ECO:0007669"/>
    <property type="project" value="TreeGrafter"/>
</dbReference>
<feature type="transmembrane region" description="Helical" evidence="8">
    <location>
        <begin position="47"/>
        <end position="67"/>
    </location>
</feature>
<dbReference type="PATRIC" id="fig|1348334.3.peg.5601"/>
<feature type="transmembrane region" description="Helical" evidence="8">
    <location>
        <begin position="154"/>
        <end position="174"/>
    </location>
</feature>
<keyword evidence="5" id="KW-0862">Zinc</keyword>
<comment type="subcellular location">
    <subcellularLocation>
        <location evidence="1">Cell membrane</location>
        <topology evidence="1">Multi-pass membrane protein</topology>
    </subcellularLocation>
</comment>
<feature type="transmembrane region" description="Helical" evidence="8">
    <location>
        <begin position="211"/>
        <end position="232"/>
    </location>
</feature>
<keyword evidence="10" id="KW-1185">Reference proteome</keyword>
<evidence type="ECO:0000256" key="4">
    <source>
        <dbReference type="ARBA" id="ARBA00022692"/>
    </source>
</evidence>
<evidence type="ECO:0000256" key="1">
    <source>
        <dbReference type="ARBA" id="ARBA00004651"/>
    </source>
</evidence>
<dbReference type="GO" id="GO:0005886">
    <property type="term" value="C:plasma membrane"/>
    <property type="evidence" value="ECO:0007669"/>
    <property type="project" value="UniProtKB-SubCell"/>
</dbReference>
<feature type="transmembrane region" description="Helical" evidence="8">
    <location>
        <begin position="12"/>
        <end position="35"/>
    </location>
</feature>
<dbReference type="RefSeq" id="WP_023069518.1">
    <property type="nucleotide sequence ID" value="NZ_AUZM01000113.1"/>
</dbReference>
<dbReference type="EMBL" id="AUZM01000113">
    <property type="protein sequence ID" value="ERT04216.1"/>
    <property type="molecule type" value="Genomic_DNA"/>
</dbReference>
<comment type="caution">
    <text evidence="9">The sequence shown here is derived from an EMBL/GenBank/DDBJ whole genome shotgun (WGS) entry which is preliminary data.</text>
</comment>
<accession>U7QBV3</accession>
<evidence type="ECO:0000256" key="3">
    <source>
        <dbReference type="ARBA" id="ARBA00022475"/>
    </source>
</evidence>
<sequence>MLDFIKDIPTVYLGLIGSFIAGMGTGVGAIPVLIVSQISQRIQGIMLGFGAGVMLAATSFSLIVPSLESATQQTNSNTLSALIVVAGILLGGAFLLYSHQYFPHEHFIKGPEGNYQNLKRIWLFVIAIAIHNFPEGLAVGGGVGGEYIANGTALAIGIGLQNIPEGFVVAIALLTEKYSRLTAFSIALLTGLVEPVGGLIGAGVVSVAQPLLPWAMAFAAGAMLFVISDEIIPESHSLGQEKEATLGVMVGFVVMMFLDVTLG</sequence>
<dbReference type="PANTHER" id="PTHR11040:SF211">
    <property type="entry name" value="ZINC TRANSPORTER ZIP11"/>
    <property type="match status" value="1"/>
</dbReference>
<dbReference type="InterPro" id="IPR003689">
    <property type="entry name" value="ZIP"/>
</dbReference>
<keyword evidence="3" id="KW-1003">Cell membrane</keyword>
<protein>
    <submittedName>
        <fullName evidence="9">ZIP Zinc transporter family protein</fullName>
    </submittedName>
</protein>
<feature type="transmembrane region" description="Helical" evidence="8">
    <location>
        <begin position="118"/>
        <end position="134"/>
    </location>
</feature>
<organism evidence="9 10">
    <name type="scientific">Lyngbya aestuarii BL J</name>
    <dbReference type="NCBI Taxonomy" id="1348334"/>
    <lineage>
        <taxon>Bacteria</taxon>
        <taxon>Bacillati</taxon>
        <taxon>Cyanobacteriota</taxon>
        <taxon>Cyanophyceae</taxon>
        <taxon>Oscillatoriophycideae</taxon>
        <taxon>Oscillatoriales</taxon>
        <taxon>Microcoleaceae</taxon>
        <taxon>Lyngbya</taxon>
    </lineage>
</organism>
<name>U7QBV3_9CYAN</name>
<feature type="transmembrane region" description="Helical" evidence="8">
    <location>
        <begin position="79"/>
        <end position="97"/>
    </location>
</feature>
<evidence type="ECO:0000256" key="5">
    <source>
        <dbReference type="ARBA" id="ARBA00022833"/>
    </source>
</evidence>
<evidence type="ECO:0000313" key="10">
    <source>
        <dbReference type="Proteomes" id="UP000017127"/>
    </source>
</evidence>
<evidence type="ECO:0000256" key="2">
    <source>
        <dbReference type="ARBA" id="ARBA00006939"/>
    </source>
</evidence>